<dbReference type="SMART" id="SM00213">
    <property type="entry name" value="UBQ"/>
    <property type="match status" value="1"/>
</dbReference>
<feature type="compositionally biased region" description="Polar residues" evidence="23">
    <location>
        <begin position="313"/>
        <end position="327"/>
    </location>
</feature>
<dbReference type="ExpressionAtlas" id="M9ND57">
    <property type="expression patterns" value="baseline and differential"/>
</dbReference>
<evidence type="ECO:0000256" key="4">
    <source>
        <dbReference type="ARBA" id="ARBA00004550"/>
    </source>
</evidence>
<keyword evidence="7" id="KW-0963">Cytoplasm</keyword>
<dbReference type="PROSITE" id="PS00299">
    <property type="entry name" value="UBIQUITIN_1"/>
    <property type="match status" value="1"/>
</dbReference>
<dbReference type="Bgee" id="FBgn0035793">
    <property type="expression patterns" value="Expressed in adult midgut enterocyte in digestive tract and 187 other cell types or tissues"/>
</dbReference>
<feature type="region of interest" description="Disordered" evidence="23">
    <location>
        <begin position="77"/>
        <end position="103"/>
    </location>
</feature>
<reference evidence="25 27" key="8">
    <citation type="journal article" date="2007" name="Science">
        <title>Sequence finishing and mapping of Drosophila melanogaster heterochromatin.</title>
        <authorList>
            <person name="Hoskins R.A."/>
            <person name="Carlson J.W."/>
            <person name="Kennedy C."/>
            <person name="Acevedo D."/>
            <person name="Evans-Holm M."/>
            <person name="Frise E."/>
            <person name="Wan K.H."/>
            <person name="Park S."/>
            <person name="Mendez-Lago M."/>
            <person name="Rossi F."/>
            <person name="Villasante A."/>
            <person name="Dimitri P."/>
            <person name="Karpen G.H."/>
            <person name="Celniker S.E."/>
        </authorList>
    </citation>
    <scope>NUCLEOTIDE SEQUENCE [LARGE SCALE GENOMIC DNA]</scope>
    <source>
        <strain evidence="27">Berkeley</strain>
    </source>
</reference>
<dbReference type="GO" id="GO:0006325">
    <property type="term" value="P:chromatin organization"/>
    <property type="evidence" value="ECO:0007669"/>
    <property type="project" value="UniProtKB-KW"/>
</dbReference>
<dbReference type="FlyBase" id="FBgn0035793">
    <property type="gene designation" value="CG7546"/>
</dbReference>
<dbReference type="GO" id="GO:0005634">
    <property type="term" value="C:nucleus"/>
    <property type="evidence" value="ECO:0007669"/>
    <property type="project" value="UniProtKB-SubCell"/>
</dbReference>
<dbReference type="PROSITE" id="PS50053">
    <property type="entry name" value="UBIQUITIN_2"/>
    <property type="match status" value="1"/>
</dbReference>
<evidence type="ECO:0000256" key="11">
    <source>
        <dbReference type="ARBA" id="ARBA00022737"/>
    </source>
</evidence>
<dbReference type="InterPro" id="IPR019954">
    <property type="entry name" value="Ubiquitin_CS"/>
</dbReference>
<feature type="compositionally biased region" description="Polar residues" evidence="23">
    <location>
        <begin position="660"/>
        <end position="697"/>
    </location>
</feature>
<comment type="subcellular location">
    <subcellularLocation>
        <location evidence="3">Cytoplasm</location>
        <location evidence="3">Cytosol</location>
    </subcellularLocation>
    <subcellularLocation>
        <location evidence="2">Nucleus</location>
    </subcellularLocation>
    <subcellularLocation>
        <location evidence="4">Secreted</location>
        <location evidence="4">Extracellular exosome</location>
    </subcellularLocation>
</comment>
<evidence type="ECO:0000256" key="6">
    <source>
        <dbReference type="ARBA" id="ARBA00022448"/>
    </source>
</evidence>
<reference evidence="25 27" key="5">
    <citation type="journal article" date="2002" name="Genome Biol.">
        <title>Heterochromatic sequences in a Drosophila whole-genome shotgun assembly.</title>
        <authorList>
            <person name="Hoskins R.A."/>
            <person name="Smith C.D."/>
            <person name="Carlson J.W."/>
            <person name="Carvalho A.B."/>
            <person name="Halpern A."/>
            <person name="Kaminker J.S."/>
            <person name="Kennedy C."/>
            <person name="Mungall C.J."/>
            <person name="Sullivan B.A."/>
            <person name="Sutton G.G."/>
            <person name="Yasuhara J.C."/>
            <person name="Wakimoto B.T."/>
            <person name="Myers E.W."/>
            <person name="Celniker S.E."/>
            <person name="Rubin G.M."/>
            <person name="Karpen G.H."/>
        </authorList>
    </citation>
    <scope>NUCLEOTIDE SEQUENCE [LARGE SCALE GENOMIC DNA]</scope>
    <source>
        <strain evidence="27">Berkeley</strain>
    </source>
</reference>
<evidence type="ECO:0000256" key="18">
    <source>
        <dbReference type="ARBA" id="ARBA00023242"/>
    </source>
</evidence>
<dbReference type="PANTHER" id="PTHR15204:SF0">
    <property type="entry name" value="LARGE PROLINE-RICH PROTEIN BAG6"/>
    <property type="match status" value="1"/>
</dbReference>
<dbReference type="RefSeq" id="NP_001246659.1">
    <property type="nucleotide sequence ID" value="NM_001259730.2"/>
</dbReference>
<evidence type="ECO:0000256" key="2">
    <source>
        <dbReference type="ARBA" id="ARBA00004123"/>
    </source>
</evidence>
<dbReference type="Proteomes" id="UP000000803">
    <property type="component" value="Chromosome 3L"/>
</dbReference>
<dbReference type="Pfam" id="PF12057">
    <property type="entry name" value="BAG6"/>
    <property type="match status" value="1"/>
</dbReference>
<evidence type="ECO:0000256" key="17">
    <source>
        <dbReference type="ARBA" id="ARBA00023186"/>
    </source>
</evidence>
<evidence type="ECO:0000256" key="9">
    <source>
        <dbReference type="ARBA" id="ARBA00022553"/>
    </source>
</evidence>
<evidence type="ECO:0007829" key="28">
    <source>
        <dbReference type="PeptideAtlas" id="M9ND57"/>
    </source>
</evidence>
<dbReference type="DNASU" id="38844"/>
<feature type="region of interest" description="Disordered" evidence="23">
    <location>
        <begin position="286"/>
        <end position="344"/>
    </location>
</feature>
<dbReference type="CDD" id="cd01809">
    <property type="entry name" value="Ubl_BAG6"/>
    <property type="match status" value="1"/>
</dbReference>
<keyword evidence="16" id="KW-0007">Acetylation</keyword>
<dbReference type="PANTHER" id="PTHR15204">
    <property type="entry name" value="LARGE PROLINE-RICH PROTEIN BAG6"/>
    <property type="match status" value="1"/>
</dbReference>
<dbReference type="AGR" id="FB:FBgn0035793"/>
<evidence type="ECO:0000256" key="23">
    <source>
        <dbReference type="SAM" id="MobiDB-lite"/>
    </source>
</evidence>
<protein>
    <recommendedName>
        <fullName evidence="5">Large proline-rich protein BAG6</fullName>
    </recommendedName>
    <alternativeName>
        <fullName evidence="20">BCL2-associated athanogene 6</fullName>
    </alternativeName>
    <alternativeName>
        <fullName evidence="19">HLA-B-associated transcript 3</fullName>
    </alternativeName>
</protein>
<keyword evidence="27" id="KW-1185">Reference proteome</keyword>
<evidence type="ECO:0000256" key="5">
    <source>
        <dbReference type="ARBA" id="ARBA00021614"/>
    </source>
</evidence>
<evidence type="ECO:0000313" key="26">
    <source>
        <dbReference type="FlyBase" id="FBgn0035793"/>
    </source>
</evidence>
<evidence type="ECO:0000256" key="3">
    <source>
        <dbReference type="ARBA" id="ARBA00004514"/>
    </source>
</evidence>
<evidence type="ECO:0000256" key="21">
    <source>
        <dbReference type="ARBA" id="ARBA00046003"/>
    </source>
</evidence>
<dbReference type="GO" id="GO:0005576">
    <property type="term" value="C:extracellular region"/>
    <property type="evidence" value="ECO:0007669"/>
    <property type="project" value="UniProtKB-SubCell"/>
</dbReference>
<reference evidence="25 27" key="2">
    <citation type="journal article" date="2002" name="Genome Biol.">
        <title>Finishing a whole-genome shotgun: release 3 of the Drosophila melanogaster euchromatic genome sequence.</title>
        <authorList>
            <person name="Celniker S.E."/>
            <person name="Wheeler D.A."/>
            <person name="Kronmiller B."/>
            <person name="Carlson J.W."/>
            <person name="Halpern A."/>
            <person name="Patel S."/>
            <person name="Adams M."/>
            <person name="Champe M."/>
            <person name="Dugan S.P."/>
            <person name="Frise E."/>
            <person name="Hodgson A."/>
            <person name="George R.A."/>
            <person name="Hoskins R.A."/>
            <person name="Laverty T."/>
            <person name="Muzny D.M."/>
            <person name="Nelson C.R."/>
            <person name="Pacleb J.M."/>
            <person name="Park S."/>
            <person name="Pfeiffer B.D."/>
            <person name="Richards S."/>
            <person name="Sodergren E.J."/>
            <person name="Svirskas R."/>
            <person name="Tabor P.E."/>
            <person name="Wan K."/>
            <person name="Stapleton M."/>
            <person name="Sutton G.G."/>
            <person name="Venter C."/>
            <person name="Weinstock G."/>
            <person name="Scherer S.E."/>
            <person name="Myers E.W."/>
            <person name="Gibbs R.A."/>
            <person name="Rubin G.M."/>
        </authorList>
    </citation>
    <scope>NUCLEOTIDE SEQUENCE [LARGE SCALE GENOMIC DNA]</scope>
    <source>
        <strain evidence="27">Berkeley</strain>
    </source>
</reference>
<dbReference type="BioGRID-ORCS" id="38844">
    <property type="hits" value="0 hits in 1 CRISPR screen"/>
</dbReference>
<keyword evidence="14" id="KW-0391">Immunity</keyword>
<evidence type="ECO:0000313" key="25">
    <source>
        <dbReference type="EMBL" id="AFH04330.1"/>
    </source>
</evidence>
<keyword evidence="15" id="KW-0744">Spermatogenesis</keyword>
<evidence type="ECO:0000256" key="16">
    <source>
        <dbReference type="ARBA" id="ARBA00022990"/>
    </source>
</evidence>
<dbReference type="Pfam" id="PF00240">
    <property type="entry name" value="ubiquitin"/>
    <property type="match status" value="1"/>
</dbReference>
<accession>M9ND57</accession>
<keyword evidence="6" id="KW-0813">Transport</keyword>
<dbReference type="Gene3D" id="3.10.20.90">
    <property type="entry name" value="Phosphatidylinositol 3-kinase Catalytic Subunit, Chain A, domain 1"/>
    <property type="match status" value="1"/>
</dbReference>
<dbReference type="FunFam" id="3.10.20.90:FF:000161">
    <property type="entry name" value="Uncharacterized protein, isoform C"/>
    <property type="match status" value="1"/>
</dbReference>
<dbReference type="GO" id="GO:0030154">
    <property type="term" value="P:cell differentiation"/>
    <property type="evidence" value="ECO:0007669"/>
    <property type="project" value="UniProtKB-KW"/>
</dbReference>
<dbReference type="GO" id="GO:0007283">
    <property type="term" value="P:spermatogenesis"/>
    <property type="evidence" value="ECO:0007669"/>
    <property type="project" value="UniProtKB-KW"/>
</dbReference>
<dbReference type="OrthoDB" id="1885901at2759"/>
<feature type="compositionally biased region" description="Low complexity" evidence="23">
    <location>
        <begin position="467"/>
        <end position="495"/>
    </location>
</feature>
<comment type="function">
    <text evidence="1">Released extracellularly via exosomes, it is a ligand of the natural killer/NK cells receptor NCR3 and stimulates NK cells cytotoxicity. It may thereby trigger NK cells cytotoxicity against neighboring tumor cells and immature myeloid dendritic cells (DC).</text>
</comment>
<evidence type="ECO:0000256" key="12">
    <source>
        <dbReference type="ARBA" id="ARBA00022782"/>
    </source>
</evidence>
<keyword evidence="17" id="KW-0143">Chaperone</keyword>
<name>M9ND57_DROME</name>
<feature type="region of interest" description="Disordered" evidence="23">
    <location>
        <begin position="462"/>
        <end position="503"/>
    </location>
</feature>
<dbReference type="InterPro" id="IPR000626">
    <property type="entry name" value="Ubiquitin-like_dom"/>
</dbReference>
<feature type="region of interest" description="Disordered" evidence="23">
    <location>
        <begin position="241"/>
        <end position="272"/>
    </location>
</feature>
<evidence type="ECO:0000256" key="19">
    <source>
        <dbReference type="ARBA" id="ARBA00029739"/>
    </source>
</evidence>
<dbReference type="InterPro" id="IPR029071">
    <property type="entry name" value="Ubiquitin-like_domsf"/>
</dbReference>
<proteinExistence type="evidence at protein level"/>
<dbReference type="VEuPathDB" id="VectorBase:FBgn0035793"/>
<evidence type="ECO:0000256" key="1">
    <source>
        <dbReference type="ARBA" id="ARBA00002067"/>
    </source>
</evidence>
<dbReference type="GO" id="GO:0031593">
    <property type="term" value="F:polyubiquitin modification-dependent protein binding"/>
    <property type="evidence" value="ECO:0000250"/>
    <property type="project" value="FlyBase"/>
</dbReference>
<evidence type="ECO:0000256" key="22">
    <source>
        <dbReference type="ARBA" id="ARBA00046936"/>
    </source>
</evidence>
<evidence type="ECO:0000256" key="8">
    <source>
        <dbReference type="ARBA" id="ARBA00022525"/>
    </source>
</evidence>
<dbReference type="GO" id="GO:0043066">
    <property type="term" value="P:negative regulation of apoptotic process"/>
    <property type="evidence" value="ECO:0000250"/>
    <property type="project" value="FlyBase"/>
</dbReference>
<dbReference type="SUPFAM" id="SSF54236">
    <property type="entry name" value="Ubiquitin-like"/>
    <property type="match status" value="1"/>
</dbReference>
<feature type="domain" description="Ubiquitin-like" evidence="24">
    <location>
        <begin position="3"/>
        <end position="64"/>
    </location>
</feature>
<feature type="compositionally biased region" description="Low complexity" evidence="23">
    <location>
        <begin position="251"/>
        <end position="272"/>
    </location>
</feature>
<dbReference type="GO" id="GO:0002376">
    <property type="term" value="P:immune system process"/>
    <property type="evidence" value="ECO:0007669"/>
    <property type="project" value="UniProtKB-KW"/>
</dbReference>
<evidence type="ECO:0000256" key="20">
    <source>
        <dbReference type="ARBA" id="ARBA00030033"/>
    </source>
</evidence>
<evidence type="ECO:0000256" key="10">
    <source>
        <dbReference type="ARBA" id="ARBA00022703"/>
    </source>
</evidence>
<dbReference type="GO" id="GO:0005829">
    <property type="term" value="C:cytosol"/>
    <property type="evidence" value="ECO:0000250"/>
    <property type="project" value="FlyBase"/>
</dbReference>
<keyword evidence="11" id="KW-0677">Repeat</keyword>
<dbReference type="GeneID" id="38844"/>
<keyword evidence="8" id="KW-0964">Secreted</keyword>
<keyword evidence="12" id="KW-0221">Differentiation</keyword>
<dbReference type="InterPro" id="IPR021925">
    <property type="entry name" value="BAG6"/>
</dbReference>
<keyword evidence="9" id="KW-0597">Phosphoprotein</keyword>
<feature type="region of interest" description="Disordered" evidence="23">
    <location>
        <begin position="913"/>
        <end position="948"/>
    </location>
</feature>
<evidence type="ECO:0000313" key="27">
    <source>
        <dbReference type="Proteomes" id="UP000000803"/>
    </source>
</evidence>
<reference evidence="25 27" key="7">
    <citation type="journal article" date="2007" name="Science">
        <title>The Release 5.1 annotation of Drosophila melanogaster heterochromatin.</title>
        <authorList>
            <person name="Smith C.D."/>
            <person name="Shu S."/>
            <person name="Mungall C.J."/>
            <person name="Karpen G.H."/>
        </authorList>
    </citation>
    <scope>NUCLEOTIDE SEQUENCE [LARGE SCALE GENOMIC DNA]</scope>
    <source>
        <strain evidence="27">Berkeley</strain>
    </source>
</reference>
<reference evidence="25 27" key="1">
    <citation type="journal article" date="2000" name="Science">
        <title>The genome sequence of Drosophila melanogaster.</title>
        <authorList>
            <person name="Adams M.D."/>
            <person name="Celniker S.E."/>
            <person name="Holt R.A."/>
            <person name="Evans C.A."/>
            <person name="Gocayne J.D."/>
            <person name="Amanatides P.G."/>
            <person name="Scherer S.E."/>
            <person name="Li P.W."/>
            <person name="Hoskins R.A."/>
            <person name="Galle R.F."/>
            <person name="George R.A."/>
            <person name="Lewis S.E."/>
            <person name="Richards S."/>
            <person name="Ashburner M."/>
            <person name="Henderson S.N."/>
            <person name="Sutton G.G."/>
            <person name="Wortman J.R."/>
            <person name="Yandell M.D."/>
            <person name="Zhang Q."/>
            <person name="Chen L.X."/>
            <person name="Brandon R.C."/>
            <person name="Rogers Y.H."/>
            <person name="Blazej R.G."/>
            <person name="Champe M."/>
            <person name="Pfeiffer B.D."/>
            <person name="Wan K.H."/>
            <person name="Doyle C."/>
            <person name="Baxter E.G."/>
            <person name="Helt G."/>
            <person name="Nelson C.R."/>
            <person name="Gabor G.L."/>
            <person name="Abril J.F."/>
            <person name="Agbayani A."/>
            <person name="An H.J."/>
            <person name="Andrews-Pfannkoch C."/>
            <person name="Baldwin D."/>
            <person name="Ballew R.M."/>
            <person name="Basu A."/>
            <person name="Baxendale J."/>
            <person name="Bayraktaroglu L."/>
            <person name="Beasley E.M."/>
            <person name="Beeson K.Y."/>
            <person name="Benos P.V."/>
            <person name="Berman B.P."/>
            <person name="Bhandari D."/>
            <person name="Bolshakov S."/>
            <person name="Borkova D."/>
            <person name="Botchan M.R."/>
            <person name="Bouck J."/>
            <person name="Brokstein P."/>
            <person name="Brottier P."/>
            <person name="Burtis K.C."/>
            <person name="Busam D.A."/>
            <person name="Butler H."/>
            <person name="Cadieu E."/>
            <person name="Center A."/>
            <person name="Chandra I."/>
            <person name="Cherry J.M."/>
            <person name="Cawley S."/>
            <person name="Dahlke C."/>
            <person name="Davenport L.B."/>
            <person name="Davies P."/>
            <person name="de Pablos B."/>
            <person name="Delcher A."/>
            <person name="Deng Z."/>
            <person name="Mays A.D."/>
            <person name="Dew I."/>
            <person name="Dietz S.M."/>
            <person name="Dodson K."/>
            <person name="Doup L.E."/>
            <person name="Downes M."/>
            <person name="Dugan-Rocha S."/>
            <person name="Dunkov B.C."/>
            <person name="Dunn P."/>
            <person name="Durbin K.J."/>
            <person name="Evangelista C.C."/>
            <person name="Ferraz C."/>
            <person name="Ferriera S."/>
            <person name="Fleischmann W."/>
            <person name="Fosler C."/>
            <person name="Gabrielian A.E."/>
            <person name="Garg N.S."/>
            <person name="Gelbart W.M."/>
            <person name="Glasser K."/>
            <person name="Glodek A."/>
            <person name="Gong F."/>
            <person name="Gorrell J.H."/>
            <person name="Gu Z."/>
            <person name="Guan P."/>
            <person name="Harris M."/>
            <person name="Harris N.L."/>
            <person name="Harvey D."/>
            <person name="Heiman T.J."/>
            <person name="Hernandez J.R."/>
            <person name="Houck J."/>
            <person name="Hostin D."/>
            <person name="Houston K.A."/>
            <person name="Howland T.J."/>
            <person name="Wei M.H."/>
            <person name="Ibegwam C."/>
            <person name="Jalali M."/>
            <person name="Kalush F."/>
            <person name="Karpen G.H."/>
            <person name="Ke Z."/>
            <person name="Kennison J.A."/>
            <person name="Ketchum K.A."/>
            <person name="Kimmel B.E."/>
            <person name="Kodira C.D."/>
            <person name="Kraft C."/>
            <person name="Kravitz S."/>
            <person name="Kulp D."/>
            <person name="Lai Z."/>
            <person name="Lasko P."/>
            <person name="Lei Y."/>
            <person name="Levitsky A.A."/>
            <person name="Li J."/>
            <person name="Li Z."/>
            <person name="Liang Y."/>
            <person name="Lin X."/>
            <person name="Liu X."/>
            <person name="Mattei B."/>
            <person name="McIntosh T.C."/>
            <person name="McLeod M.P."/>
            <person name="McPherson D."/>
            <person name="Merkulov G."/>
            <person name="Milshina N.V."/>
            <person name="Mobarry C."/>
            <person name="Morris J."/>
            <person name="Moshrefi A."/>
            <person name="Mount S.M."/>
            <person name="Moy M."/>
            <person name="Murphy B."/>
            <person name="Murphy L."/>
            <person name="Muzny D.M."/>
            <person name="Nelson D.L."/>
            <person name="Nelson D.R."/>
            <person name="Nelson K.A."/>
            <person name="Nixon K."/>
            <person name="Nusskern D.R."/>
            <person name="Pacleb J.M."/>
            <person name="Palazzolo M."/>
            <person name="Pittman G.S."/>
            <person name="Pan S."/>
            <person name="Pollard J."/>
            <person name="Puri V."/>
            <person name="Reese M.G."/>
            <person name="Reinert K."/>
            <person name="Remington K."/>
            <person name="Saunders R.D."/>
            <person name="Scheeler F."/>
            <person name="Shen H."/>
            <person name="Shue B.C."/>
            <person name="Siden-Kiamos I."/>
            <person name="Simpson M."/>
            <person name="Skupski M.P."/>
            <person name="Smith T."/>
            <person name="Spier E."/>
            <person name="Spradling A.C."/>
            <person name="Stapleton M."/>
            <person name="Strong R."/>
            <person name="Sun E."/>
            <person name="Svirskas R."/>
            <person name="Tector C."/>
            <person name="Turner R."/>
            <person name="Venter E."/>
            <person name="Wang A.H."/>
            <person name="Wang X."/>
            <person name="Wang Z.Y."/>
            <person name="Wassarman D.A."/>
            <person name="Weinstock G.M."/>
            <person name="Weissenbach J."/>
            <person name="Williams S.M."/>
            <person name="WoodageT"/>
            <person name="Worley K.C."/>
            <person name="Wu D."/>
            <person name="Yang S."/>
            <person name="Yao Q.A."/>
            <person name="Ye J."/>
            <person name="Yeh R.F."/>
            <person name="Zaveri J.S."/>
            <person name="Zhan M."/>
            <person name="Zhang G."/>
            <person name="Zhao Q."/>
            <person name="Zheng L."/>
            <person name="Zheng X.H."/>
            <person name="Zhong F.N."/>
            <person name="Zhong W."/>
            <person name="Zhou X."/>
            <person name="Zhu S."/>
            <person name="Zhu X."/>
            <person name="Smith H.O."/>
            <person name="Gibbs R.A."/>
            <person name="Myers E.W."/>
            <person name="Rubin G.M."/>
            <person name="Venter J.C."/>
        </authorList>
    </citation>
    <scope>NUCLEOTIDE SEQUENCE [LARGE SCALE GENOMIC DNA]</scope>
    <source>
        <strain evidence="27">Berkeley</strain>
    </source>
</reference>
<comment type="function">
    <text evidence="21">Involved in DNA damage-induced apoptosis: following DNA damage, accumulates in the nucleus and forms a complex with p300/EP300, enhancing p300/EP300-mediated p53/TP53 acetylation leading to increase p53/TP53 transcriptional activity. When nuclear, may also act as a component of some chromatin regulator complex that regulates histone 3 'Lys-4' dimethylation (H3K4me2).</text>
</comment>
<feature type="region of interest" description="Disordered" evidence="23">
    <location>
        <begin position="633"/>
        <end position="707"/>
    </location>
</feature>
<keyword evidence="28" id="KW-1267">Proteomics identification</keyword>
<evidence type="ECO:0000256" key="15">
    <source>
        <dbReference type="ARBA" id="ARBA00022871"/>
    </source>
</evidence>
<comment type="subunit">
    <text evidence="22">Component of the BAG6/BAT3 complex, also named BAT3 complex, at least composed of BAG6, UBL4A and GET4/TRC35. Interacts with GET4; the interaction is direct and localizes BAG6 in the cytosol. Interacts with UBL4A; the interaction is direct and required for UBL4A protein stability. Interacts with AIFM1. Interacts with HSPA2. Interacts with CTCFL. Interacts with p300/EP300. Interacts (via ubiquitin-like domain) with RNF126; required for BAG6-dependent ubiquitination of proteins mislocalized to the cytosol. Interacts (via ubiquitin-like domain) with SGTA; SGTA competes with RNF126 by binding the same region of BAG6, thereby promoting deubiquitination of BAG6-target proteins and rescuing them from degradation. Interacts with ricin A chain. Interacts with VCP and AMFR; both form the VCP/p97-AMFR/gp78 complex. Interacts with SYVN1. Interacts with USP13; the interaction is direct and may mediate UBL4A deubiquitination. Interacts with ZFAND2B. Interacts with KPNA2. Interacts with UBQLN4.</text>
</comment>
<organism evidence="25 27">
    <name type="scientific">Drosophila melanogaster</name>
    <name type="common">Fruit fly</name>
    <dbReference type="NCBI Taxonomy" id="7227"/>
    <lineage>
        <taxon>Eukaryota</taxon>
        <taxon>Metazoa</taxon>
        <taxon>Ecdysozoa</taxon>
        <taxon>Arthropoda</taxon>
        <taxon>Hexapoda</taxon>
        <taxon>Insecta</taxon>
        <taxon>Pterygota</taxon>
        <taxon>Neoptera</taxon>
        <taxon>Endopterygota</taxon>
        <taxon>Diptera</taxon>
        <taxon>Brachycera</taxon>
        <taxon>Muscomorpha</taxon>
        <taxon>Ephydroidea</taxon>
        <taxon>Drosophilidae</taxon>
        <taxon>Drosophila</taxon>
        <taxon>Sophophora</taxon>
    </lineage>
</organism>
<feature type="compositionally biased region" description="Low complexity" evidence="23">
    <location>
        <begin position="645"/>
        <end position="658"/>
    </location>
</feature>
<reference evidence="25 27" key="11">
    <citation type="journal article" date="2015" name="Genome Res.">
        <title>The Release 6 reference sequence of the Drosophila melanogaster genome.</title>
        <authorList>
            <person name="Hoskins R.A."/>
            <person name="Carlson J.W."/>
            <person name="Wan K.H."/>
            <person name="Park S."/>
            <person name="Mendez I."/>
            <person name="Galle S.E."/>
            <person name="Booth B.W."/>
            <person name="Pfeiffer B.D."/>
            <person name="George R.A."/>
            <person name="Svirskas R."/>
            <person name="Krzywinski M."/>
            <person name="Schein J."/>
            <person name="Accardo M.C."/>
            <person name="Damia E."/>
            <person name="Messina G."/>
            <person name="Mendez-Lago M."/>
            <person name="de Pablos B."/>
            <person name="Demakova O.V."/>
            <person name="Andreyeva E.N."/>
            <person name="Boldyreva L.V."/>
            <person name="Marra M."/>
            <person name="Carvalho A.B."/>
            <person name="Dimitri P."/>
            <person name="Villasante A."/>
            <person name="Zhimulev I.F."/>
            <person name="Rubin G.M."/>
            <person name="Karpen G.H."/>
            <person name="Celniker S.E."/>
        </authorList>
    </citation>
    <scope>NUCLEOTIDE SEQUENCE [LARGE SCALE GENOMIC DNA]</scope>
    <source>
        <strain evidence="27">Berkeley</strain>
    </source>
</reference>
<keyword evidence="13" id="KW-0156">Chromatin regulator</keyword>
<evidence type="ECO:0000256" key="13">
    <source>
        <dbReference type="ARBA" id="ARBA00022853"/>
    </source>
</evidence>
<gene>
    <name evidence="25" type="primary">clone 2.45</name>
    <name evidence="25" type="synonym">anon-EST:Liang-2.45</name>
    <name evidence="25" type="synonym">Dmel\CG7546</name>
    <name evidence="25 26" type="ORF">CG7546</name>
    <name evidence="25" type="ORF">Dmel_CG7546</name>
</gene>
<reference evidence="25 27" key="3">
    <citation type="journal article" date="2002" name="Genome Biol.">
        <title>Annotation of the Drosophila melanogaster euchromatic genome: a systematic review.</title>
        <authorList>
            <person name="Misra S."/>
            <person name="Crosby M.A."/>
            <person name="Mungall C.J."/>
            <person name="Matthews B.B."/>
            <person name="Campbell K.S."/>
            <person name="Hradecky P."/>
            <person name="Huang Y."/>
            <person name="Kaminker J.S."/>
            <person name="Millburn G.H."/>
            <person name="Prochnik S.E."/>
            <person name="Smith C.D."/>
            <person name="Tupy J.L."/>
            <person name="Whitfied E.J."/>
            <person name="Bayraktaroglu L."/>
            <person name="Berman B.P."/>
            <person name="Bettencourt B.R."/>
            <person name="Celniker S.E."/>
            <person name="de Grey A.D."/>
            <person name="Drysdale R.A."/>
            <person name="Harris N.L."/>
            <person name="Richter J."/>
            <person name="Russo S."/>
            <person name="Schroeder A.J."/>
            <person name="Shu S.Q."/>
            <person name="Stapleton M."/>
            <person name="Yamada C."/>
            <person name="Ashburner M."/>
            <person name="Gelbart W.M."/>
            <person name="Rubin G.M."/>
            <person name="Lewis S.E."/>
        </authorList>
    </citation>
    <scope>GENOME REANNOTATION</scope>
    <source>
        <strain evidence="27">Berkeley</strain>
    </source>
</reference>
<reference evidence="25 27" key="10">
    <citation type="journal article" date="2015" name="G3 (Bethesda)">
        <title>Gene Model Annotations for Drosophila melanogaster: The Rule-Benders.</title>
        <authorList>
            <consortium name="FlyBase Consortium"/>
            <person name="Crosby M.A."/>
            <person name="Gramates L.S."/>
            <person name="Dos Santos G."/>
            <person name="Matthews B.B."/>
            <person name="St Pierre S.E."/>
            <person name="Zhou P."/>
            <person name="Schroeder A.J."/>
            <person name="Falls K."/>
            <person name="Emmert D.B."/>
            <person name="Russo S.M."/>
            <person name="Gelbart W.M."/>
            <person name="null"/>
        </authorList>
    </citation>
    <scope>NUCLEOTIDE SEQUENCE [LARGE SCALE GENOMIC DNA]</scope>
    <source>
        <strain evidence="27">Berkeley</strain>
    </source>
</reference>
<feature type="compositionally biased region" description="Polar residues" evidence="23">
    <location>
        <begin position="934"/>
        <end position="948"/>
    </location>
</feature>
<dbReference type="GO" id="GO:0006915">
    <property type="term" value="P:apoptotic process"/>
    <property type="evidence" value="ECO:0007669"/>
    <property type="project" value="UniProtKB-KW"/>
</dbReference>
<reference evidence="25 27" key="4">
    <citation type="journal article" date="2002" name="Genome Biol.">
        <title>The transposable elements of the Drosophila melanogaster euchromatin: a genomics perspective.</title>
        <authorList>
            <person name="Kaminker J.S."/>
            <person name="Bergman C.M."/>
            <person name="Kronmiller B."/>
            <person name="Carlson J."/>
            <person name="Svirskas R."/>
            <person name="Patel S."/>
            <person name="Frise E."/>
            <person name="Wheeler D.A."/>
            <person name="Lewis S.E."/>
            <person name="Rubin G.M."/>
            <person name="Ashburner M."/>
            <person name="Celniker S.E."/>
        </authorList>
    </citation>
    <scope>NUCLEOTIDE SEQUENCE [LARGE SCALE GENOMIC DNA]</scope>
    <source>
        <strain evidence="27">Berkeley</strain>
    </source>
</reference>
<evidence type="ECO:0000256" key="14">
    <source>
        <dbReference type="ARBA" id="ARBA00022859"/>
    </source>
</evidence>
<dbReference type="SMR" id="M9ND57"/>
<reference evidence="25 27" key="9">
    <citation type="journal article" date="2015" name="G3 (Bethesda)">
        <title>Gene Model Annotations for Drosophila melanogaster: Impact of High-Throughput Data.</title>
        <authorList>
            <consortium name="FlyBase Consortium"/>
            <person name="Matthews B.B."/>
            <person name="Dos Santos G."/>
            <person name="Crosby M.A."/>
            <person name="Emmert D.B."/>
            <person name="St Pierre S.E."/>
            <person name="Gramates L.S."/>
            <person name="Zhou P."/>
            <person name="Schroeder A.J."/>
            <person name="Falls K."/>
            <person name="Strelets V."/>
            <person name="Russo S.M."/>
            <person name="Gelbart W.M."/>
            <person name="null"/>
        </authorList>
    </citation>
    <scope>NUCLEOTIDE SEQUENCE [LARGE SCALE GENOMIC DNA]</scope>
    <source>
        <strain evidence="27">Berkeley</strain>
    </source>
</reference>
<keyword evidence="10" id="KW-0053">Apoptosis</keyword>
<sequence length="1298" mass="138118">MLINLKVKTLDARIHEFSIDNELTIRQFKDQIAEKTNIAAENQRIIYQGRVLVDDKQVKEYDVDGKVLHVAERPPFSQRGANARNNDEPMRTFRNVARPPPPGMRTSPYFRALDGMLVGTMAIPVNNGPVAGTRPPPNRYPNSSSFCINRITVALHMIDCADNIAAYLENPAVGLNNQSLDILQRGRWSMESTVVEVGVSSTDLPRNNNIIDMVQDAVTAALSHTGARNYTVVQLPTVYTNENGETSQQRTAEAITSEGAASGAASNASGETTAATVIIEDVIETDDEVADGASDRSVTPTPEPEAEGAVGGQQVTAAETPTSSVGSANDAAAEGGNNSGPRRRTRPQVLAQVIQHYRGVQARLAPFVDRYYEILQNDPTFEESDTDGRENAQRIFDRVSEAFHYLSHAQHAISDLMLDLSQPGPRVLTCRPILVEQSGYIRSNNIFTPNFLAPPSGIINEPFRNRAPGSASAAGTQTATTAGTQTPTSAGTPTAVAPSQAANLQAATDASRSAAAMAEIASRAAGAAAEMAAGAASAAAGAANAAAAAARDLSSDQVEDPIDEPMVGPNAAGAETLAQEQQRLEMDPQLEMARIIQAMVNGQRPNDIHVEFNAPNVMSINLPVHVMTTVRQAPAAGSNETADQSASESSSPESAPASGNGESPNAASTSSGTRSGDQRANTLPTTATQTRSTSRPQIQIGGNNNWGGRIAPTHTAFDRFLPCNSHHIREPEQLLQNNSTSRSTSTAPAGGATVVPPTSAAVTRPVTTGRIQRGSNTIRPMWSSRRQRPASEQLSNLGPAAWAQAQTQTTHIPSAHVGAGSTNGAGVGAGRVRPVGGSTINRDRLATRTAHVGGGSTNGGLPSGRRGRLQAATSRLSRHLPTQLANFLINNMRNNAPTASVGSAVAAVGDTAASPSGEAAPIASTTPAAPLQTVLPTSTPTPRGDSNNLRSQLRTFLNDSLFVGVPINEQTIPGAIGRALDWFGESLVYLPQYERPEYNSRDSVCNILRVSLRLIIELCNGAPAGVDSAQFEQSLKQICDQFRKRLYSVLFLCLGSANAELYWRQLMRLLCAPMRSNFRNEALQFLCIYIDPTIPAQTDTVDAQQFLVLRSIQAAPPTAADEQLQEQTLDTDVEMSEVTASGSNSSPADELPAVIVGSEPWHMSFPNDWLPVITRDLQTQAEQSNRPQPPFSDAYISGMSAKRRKIIQSEKPTASVECLIANGVQRAIQSVGLGGSNGGSALNASISMDTVIGSIAHDSTIQAAYTDAVRNSLKERTERDVDFKTSKYPQIAKFTEQK</sequence>
<feature type="compositionally biased region" description="Low complexity" evidence="23">
    <location>
        <begin position="913"/>
        <end position="930"/>
    </location>
</feature>
<keyword evidence="18" id="KW-0539">Nucleus</keyword>
<reference evidence="25 27" key="6">
    <citation type="journal article" date="2005" name="PLoS Comput. Biol.">
        <title>Combined evidence annotation of transposable elements in genome sequences.</title>
        <authorList>
            <person name="Quesneville H."/>
            <person name="Bergman C.M."/>
            <person name="Andrieu O."/>
            <person name="Autard D."/>
            <person name="Nouaud D."/>
            <person name="Ashburner M."/>
            <person name="Anxolabehere D."/>
        </authorList>
    </citation>
    <scope>NUCLEOTIDE SEQUENCE [LARGE SCALE GENOMIC DNA]</scope>
    <source>
        <strain evidence="27">Berkeley</strain>
    </source>
</reference>
<evidence type="ECO:0000256" key="7">
    <source>
        <dbReference type="ARBA" id="ARBA00022490"/>
    </source>
</evidence>
<evidence type="ECO:0000259" key="24">
    <source>
        <dbReference type="PROSITE" id="PS50053"/>
    </source>
</evidence>
<feature type="compositionally biased region" description="Polar residues" evidence="23">
    <location>
        <begin position="241"/>
        <end position="250"/>
    </location>
</feature>
<dbReference type="EMBL" id="AE014296">
    <property type="protein sequence ID" value="AFH04330.1"/>
    <property type="molecule type" value="Genomic_DNA"/>
</dbReference>